<protein>
    <recommendedName>
        <fullName evidence="1">Transposase DDE domain-containing protein</fullName>
    </recommendedName>
</protein>
<evidence type="ECO:0000259" key="1">
    <source>
        <dbReference type="Pfam" id="PF13701"/>
    </source>
</evidence>
<accession>A0A3B1CDZ1</accession>
<dbReference type="AlphaFoldDB" id="A0A3B1CDZ1"/>
<proteinExistence type="predicted"/>
<gene>
    <name evidence="2" type="ORF">MNBD_IGNAVI01-2830</name>
</gene>
<organism evidence="2">
    <name type="scientific">hydrothermal vent metagenome</name>
    <dbReference type="NCBI Taxonomy" id="652676"/>
    <lineage>
        <taxon>unclassified sequences</taxon>
        <taxon>metagenomes</taxon>
        <taxon>ecological metagenomes</taxon>
    </lineage>
</organism>
<feature type="non-terminal residue" evidence="2">
    <location>
        <position position="236"/>
    </location>
</feature>
<name>A0A3B1CDZ1_9ZZZZ</name>
<dbReference type="EMBL" id="UOGD01000281">
    <property type="protein sequence ID" value="VAX24781.1"/>
    <property type="molecule type" value="Genomic_DNA"/>
</dbReference>
<dbReference type="Pfam" id="PF13701">
    <property type="entry name" value="DDE_Tnp_1_4"/>
    <property type="match status" value="1"/>
</dbReference>
<sequence>MGQLPFFIEFLKLGNRFRPWVDDCPLVYTSHNAPTKTDILGSFLLSVLSGHTRYAHIATLTGDTVNCELLGMNKVVSDDSARRALKRIDEAEGVAWLQQHLYSSYSPLLTTPWILDTDVTVKPLYGHQEGAKLGYNPHKPGRPSHTYHTYMIANLRLVLEVEVQAGDQSQSAHSLPGLISIIKRLSSTERPTFVRGDCDWGSDRVMSELEEINQDYLFKLKKSKNVKTLINKHHCL</sequence>
<reference evidence="2" key="1">
    <citation type="submission" date="2018-06" db="EMBL/GenBank/DDBJ databases">
        <authorList>
            <person name="Zhirakovskaya E."/>
        </authorList>
    </citation>
    <scope>NUCLEOTIDE SEQUENCE</scope>
</reference>
<feature type="domain" description="Transposase DDE" evidence="1">
    <location>
        <begin position="37"/>
        <end position="232"/>
    </location>
</feature>
<dbReference type="InterPro" id="IPR025668">
    <property type="entry name" value="Tnp_DDE_dom"/>
</dbReference>
<evidence type="ECO:0000313" key="2">
    <source>
        <dbReference type="EMBL" id="VAX24781.1"/>
    </source>
</evidence>